<protein>
    <submittedName>
        <fullName evidence="2">2,5-dihydroxypyridine 5,6-dioxygenase</fullName>
        <ecNumber evidence="2">1.13.11.9</ecNumber>
    </submittedName>
</protein>
<name>A0AA97GU46_9ACTN</name>
<dbReference type="AlphaFoldDB" id="A0AA97GU46"/>
<keyword evidence="1" id="KW-0479">Metal-binding</keyword>
<dbReference type="EC" id="1.13.11.9" evidence="2"/>
<dbReference type="InterPro" id="IPR058739">
    <property type="entry name" value="NicX"/>
</dbReference>
<dbReference type="GO" id="GO:0046872">
    <property type="term" value="F:metal ion binding"/>
    <property type="evidence" value="ECO:0007669"/>
    <property type="project" value="UniProtKB-KW"/>
</dbReference>
<dbReference type="InterPro" id="IPR052170">
    <property type="entry name" value="M29_Exopeptidase"/>
</dbReference>
<accession>A0AA97GU46</accession>
<evidence type="ECO:0000313" key="2">
    <source>
        <dbReference type="EMBL" id="WOC12713.1"/>
    </source>
</evidence>
<sequence>MNTHDFVAICREELRLCGVHEGESIAILSDDSPGELVEHAAAFMQAAKELGALPFHVRAPSMRGKDGAGSGASAWEVGSTAVTGHRPVIDVLKSADMVVDLIFMLFSEEQLEIQAAGTRILLAVEPTDVLARLLPDPSIRERVDIGGEMLRAAKNLRVTHPNGTDLLYKLGKYPTITQYGYVDEPGGWDHWPSGFLFTGAYDDGVDGKIVLDPGTIIYPFKSHIRTPITMHVEKGFITEMTGDLDAGLMRDYMDQFNDPNGYAISHIGWGLNEKARWSGPMMDTRGVGQEGRSFYGNILFATGPNQELGGSNASPCHLDIPLHGYTLELDETLVVKDGDIAVPELKAPGR</sequence>
<dbReference type="EMBL" id="CP128986">
    <property type="protein sequence ID" value="WOC12713.1"/>
    <property type="molecule type" value="Genomic_DNA"/>
</dbReference>
<keyword evidence="2" id="KW-0560">Oxidoreductase</keyword>
<dbReference type="PANTHER" id="PTHR34448:SF1">
    <property type="entry name" value="BLL6088 PROTEIN"/>
    <property type="match status" value="1"/>
</dbReference>
<dbReference type="PANTHER" id="PTHR34448">
    <property type="entry name" value="AMINOPEPTIDASE"/>
    <property type="match status" value="1"/>
</dbReference>
<dbReference type="RefSeq" id="WP_420041926.1">
    <property type="nucleotide sequence ID" value="NZ_CP128986.1"/>
</dbReference>
<proteinExistence type="predicted"/>
<dbReference type="GO" id="GO:0047075">
    <property type="term" value="F:2,5-dihydroxypyridine 5,6-dioxygenase activity"/>
    <property type="evidence" value="ECO:0007669"/>
    <property type="project" value="UniProtKB-EC"/>
</dbReference>
<reference evidence="2" key="1">
    <citation type="submission" date="2023-06" db="EMBL/GenBank/DDBJ databases">
        <title>Gordonia sp. nov. and Pseudochrobactrum sp. nov., two species isolated from the burying beetle Nicrophorus vespilloides.</title>
        <authorList>
            <person name="Poehlein A."/>
            <person name="Guzman J."/>
            <person name="Daniel R."/>
            <person name="Vilcinskas A."/>
        </authorList>
    </citation>
    <scope>NUCLEOTIDE SEQUENCE</scope>
    <source>
        <strain evidence="2">MP11Mi</strain>
    </source>
</reference>
<organism evidence="2">
    <name type="scientific">Gordonia sp. MP11Mi</name>
    <dbReference type="NCBI Taxonomy" id="3022769"/>
    <lineage>
        <taxon>Bacteria</taxon>
        <taxon>Bacillati</taxon>
        <taxon>Actinomycetota</taxon>
        <taxon>Actinomycetes</taxon>
        <taxon>Mycobacteriales</taxon>
        <taxon>Gordoniaceae</taxon>
        <taxon>Gordonia</taxon>
    </lineage>
</organism>
<gene>
    <name evidence="2" type="primary">nicX_1</name>
    <name evidence="2" type="ORF">MP11Mi_18040</name>
</gene>
<evidence type="ECO:0000256" key="1">
    <source>
        <dbReference type="ARBA" id="ARBA00022723"/>
    </source>
</evidence>
<dbReference type="Pfam" id="PF26233">
    <property type="entry name" value="NicX"/>
    <property type="match status" value="1"/>
</dbReference>
<dbReference type="SUPFAM" id="SSF144052">
    <property type="entry name" value="Thermophilic metalloprotease-like"/>
    <property type="match status" value="1"/>
</dbReference>